<evidence type="ECO:0000313" key="1">
    <source>
        <dbReference type="EMBL" id="GIO40386.1"/>
    </source>
</evidence>
<keyword evidence="2" id="KW-1185">Reference proteome</keyword>
<comment type="caution">
    <text evidence="1">The sequence shown here is derived from an EMBL/GenBank/DDBJ whole genome shotgun (WGS) entry which is preliminary data.</text>
</comment>
<dbReference type="EMBL" id="BORS01000001">
    <property type="protein sequence ID" value="GIO40386.1"/>
    <property type="molecule type" value="Genomic_DNA"/>
</dbReference>
<dbReference type="RefSeq" id="WP_301624128.1">
    <property type="nucleotide sequence ID" value="NZ_BORS01000001.1"/>
</dbReference>
<evidence type="ECO:0000313" key="2">
    <source>
        <dbReference type="Proteomes" id="UP000678895"/>
    </source>
</evidence>
<protein>
    <submittedName>
        <fullName evidence="1">Uncharacterized protein</fullName>
    </submittedName>
</protein>
<accession>A0A919XW57</accession>
<organism evidence="1 2">
    <name type="scientific">Paenibacillus apis</name>
    <dbReference type="NCBI Taxonomy" id="1792174"/>
    <lineage>
        <taxon>Bacteria</taxon>
        <taxon>Bacillati</taxon>
        <taxon>Bacillota</taxon>
        <taxon>Bacilli</taxon>
        <taxon>Bacillales</taxon>
        <taxon>Paenibacillaceae</taxon>
        <taxon>Paenibacillus</taxon>
    </lineage>
</organism>
<dbReference type="Proteomes" id="UP000678895">
    <property type="component" value="Unassembled WGS sequence"/>
</dbReference>
<dbReference type="AlphaFoldDB" id="A0A919XW57"/>
<sequence length="284" mass="31580">MVHIRDRLLESVPEIERIFIGAFPLESLVEGPVAVIIRQPNSSSAWKGWREESTLELWVRRSAAEEQELDQITAKTALVLDQALLQSGQGVWMTLIQEASIEDRINSELSVRIRTLSLAAISPRPLGEAGKGTRDPWLEPLMKWSSDLLGEHWKVYGSDWPVKPERPCILWRASDMSLTPIGRAGYRCAKQFDAFILAEDKEEEVYGLLKLSEHLVSTAKLALDPATRKYATVSDVRLNPASANDGYALSDQGVLGVTLTRNESAASSKEAAPLMRQVHHATQN</sequence>
<proteinExistence type="predicted"/>
<gene>
    <name evidence="1" type="ORF">J41TS4_01440</name>
</gene>
<name>A0A919XW57_9BACL</name>
<reference evidence="1" key="1">
    <citation type="submission" date="2021-03" db="EMBL/GenBank/DDBJ databases">
        <title>Antimicrobial resistance genes in bacteria isolated from Japanese honey, and their potential for conferring macrolide and lincosamide resistance in the American foulbrood pathogen Paenibacillus larvae.</title>
        <authorList>
            <person name="Okamoto M."/>
            <person name="Kumagai M."/>
            <person name="Kanamori H."/>
            <person name="Takamatsu D."/>
        </authorList>
    </citation>
    <scope>NUCLEOTIDE SEQUENCE</scope>
    <source>
        <strain evidence="1">J41TS4</strain>
    </source>
</reference>